<proteinExistence type="predicted"/>
<reference evidence="1" key="1">
    <citation type="submission" date="2016-03" db="EMBL/GenBank/DDBJ databases">
        <title>Microsymbionts genomes from the relict species Vavilovia formosa.</title>
        <authorList>
            <person name="Chirak E."/>
            <person name="Kimeklis A."/>
            <person name="Kopat V."/>
            <person name="Andronov E."/>
        </authorList>
    </citation>
    <scope>NUCLEOTIDE SEQUENCE [LARGE SCALE GENOMIC DNA]</scope>
    <source>
        <strain evidence="1">Vaf12</strain>
    </source>
</reference>
<name>A0A154IJS2_RHILE</name>
<evidence type="ECO:0000313" key="1">
    <source>
        <dbReference type="EMBL" id="KZB00865.1"/>
    </source>
</evidence>
<accession>A0A154IJS2</accession>
<gene>
    <name evidence="1" type="ORF">A4A59_16320</name>
</gene>
<protein>
    <submittedName>
        <fullName evidence="1">Uncharacterized protein</fullName>
    </submittedName>
</protein>
<dbReference type="AlphaFoldDB" id="A0A154IJS2"/>
<sequence>MGKHLDSQWLFSAAWQRTVLISAWGRGHGASVEVLQQSAQRKIQAIGGEFGAQLGAVPQIAIRQMPNRKQTLSGNAIDCPIGSPGATLRYPPILRAEG</sequence>
<organism evidence="1">
    <name type="scientific">Rhizobium leguminosarum</name>
    <dbReference type="NCBI Taxonomy" id="384"/>
    <lineage>
        <taxon>Bacteria</taxon>
        <taxon>Pseudomonadati</taxon>
        <taxon>Pseudomonadota</taxon>
        <taxon>Alphaproteobacteria</taxon>
        <taxon>Hyphomicrobiales</taxon>
        <taxon>Rhizobiaceae</taxon>
        <taxon>Rhizobium/Agrobacterium group</taxon>
        <taxon>Rhizobium</taxon>
    </lineage>
</organism>
<comment type="caution">
    <text evidence="1">The sequence shown here is derived from an EMBL/GenBank/DDBJ whole genome shotgun (WGS) entry which is preliminary data.</text>
</comment>
<dbReference type="EMBL" id="LVYU01000084">
    <property type="protein sequence ID" value="KZB00865.1"/>
    <property type="molecule type" value="Genomic_DNA"/>
</dbReference>